<keyword evidence="2" id="KW-1185">Reference proteome</keyword>
<sequence length="109" mass="12128">MSKTKVEGQDVVQFDIKPVSYWVYTDGMEVRLYLNQATNYHTSYEVYRADGVSHLDDSGDLTLAPGLQAFSANGNILRQLSLTENELVLTSFPPRSAQIVIMRATAVAK</sequence>
<reference evidence="1" key="1">
    <citation type="submission" date="2021-01" db="EMBL/GenBank/DDBJ databases">
        <title>Modified the classification status of verrucomicrobia.</title>
        <authorList>
            <person name="Feng X."/>
        </authorList>
    </citation>
    <scope>NUCLEOTIDE SEQUENCE</scope>
    <source>
        <strain evidence="1">_KCTC 22039</strain>
    </source>
</reference>
<comment type="caution">
    <text evidence="1">The sequence shown here is derived from an EMBL/GenBank/DDBJ whole genome shotgun (WGS) entry which is preliminary data.</text>
</comment>
<dbReference type="EMBL" id="JAENIM010000016">
    <property type="protein sequence ID" value="MBK1790114.1"/>
    <property type="molecule type" value="Genomic_DNA"/>
</dbReference>
<accession>A0A8J7ME13</accession>
<gene>
    <name evidence="1" type="ORF">JIN82_02970</name>
</gene>
<proteinExistence type="predicted"/>
<name>A0A8J7ME13_9BACT</name>
<protein>
    <submittedName>
        <fullName evidence="1">Uncharacterized protein</fullName>
    </submittedName>
</protein>
<dbReference type="AlphaFoldDB" id="A0A8J7ME13"/>
<dbReference type="Proteomes" id="UP000624703">
    <property type="component" value="Unassembled WGS sequence"/>
</dbReference>
<organism evidence="1 2">
    <name type="scientific">Persicirhabdus sediminis</name>
    <dbReference type="NCBI Taxonomy" id="454144"/>
    <lineage>
        <taxon>Bacteria</taxon>
        <taxon>Pseudomonadati</taxon>
        <taxon>Verrucomicrobiota</taxon>
        <taxon>Verrucomicrobiia</taxon>
        <taxon>Verrucomicrobiales</taxon>
        <taxon>Verrucomicrobiaceae</taxon>
        <taxon>Persicirhabdus</taxon>
    </lineage>
</organism>
<evidence type="ECO:0000313" key="1">
    <source>
        <dbReference type="EMBL" id="MBK1790114.1"/>
    </source>
</evidence>
<dbReference type="RefSeq" id="WP_200310153.1">
    <property type="nucleotide sequence ID" value="NZ_JAENIM010000016.1"/>
</dbReference>
<evidence type="ECO:0000313" key="2">
    <source>
        <dbReference type="Proteomes" id="UP000624703"/>
    </source>
</evidence>